<dbReference type="EMBL" id="JAMKFE010000002">
    <property type="protein sequence ID" value="MCM5678612.1"/>
    <property type="molecule type" value="Genomic_DNA"/>
</dbReference>
<protein>
    <submittedName>
        <fullName evidence="3">Response regulator</fullName>
    </submittedName>
</protein>
<gene>
    <name evidence="3" type="ORF">M8A51_03590</name>
</gene>
<dbReference type="SUPFAM" id="SSF52172">
    <property type="entry name" value="CheY-like"/>
    <property type="match status" value="1"/>
</dbReference>
<dbReference type="Pfam" id="PF00072">
    <property type="entry name" value="Response_reg"/>
    <property type="match status" value="1"/>
</dbReference>
<dbReference type="PANTHER" id="PTHR44520">
    <property type="entry name" value="RESPONSE REGULATOR RCP1-RELATED"/>
    <property type="match status" value="1"/>
</dbReference>
<keyword evidence="1" id="KW-0597">Phosphoprotein</keyword>
<feature type="modified residue" description="4-aspartylphosphate" evidence="1">
    <location>
        <position position="67"/>
    </location>
</feature>
<accession>A0ABT0YIR3</accession>
<organism evidence="3 4">
    <name type="scientific">Caldimonas mangrovi</name>
    <dbReference type="NCBI Taxonomy" id="2944811"/>
    <lineage>
        <taxon>Bacteria</taxon>
        <taxon>Pseudomonadati</taxon>
        <taxon>Pseudomonadota</taxon>
        <taxon>Betaproteobacteria</taxon>
        <taxon>Burkholderiales</taxon>
        <taxon>Sphaerotilaceae</taxon>
        <taxon>Caldimonas</taxon>
    </lineage>
</organism>
<reference evidence="3" key="1">
    <citation type="submission" date="2022-05" db="EMBL/GenBank/DDBJ databases">
        <title>Schlegelella sp. nov., isolated from mangrove soil.</title>
        <authorList>
            <person name="Liu Y."/>
            <person name="Ge X."/>
            <person name="Liu W."/>
        </authorList>
    </citation>
    <scope>NUCLEOTIDE SEQUENCE</scope>
    <source>
        <strain evidence="3">S2-27</strain>
    </source>
</reference>
<dbReference type="SMART" id="SM00448">
    <property type="entry name" value="REC"/>
    <property type="match status" value="1"/>
</dbReference>
<name>A0ABT0YIR3_9BURK</name>
<dbReference type="RefSeq" id="WP_251776753.1">
    <property type="nucleotide sequence ID" value="NZ_JAMKFE010000002.1"/>
</dbReference>
<evidence type="ECO:0000256" key="1">
    <source>
        <dbReference type="PROSITE-ProRule" id="PRU00169"/>
    </source>
</evidence>
<dbReference type="Gene3D" id="3.40.50.2300">
    <property type="match status" value="1"/>
</dbReference>
<dbReference type="InterPro" id="IPR001789">
    <property type="entry name" value="Sig_transdc_resp-reg_receiver"/>
</dbReference>
<keyword evidence="4" id="KW-1185">Reference proteome</keyword>
<dbReference type="InterPro" id="IPR052893">
    <property type="entry name" value="TCS_response_regulator"/>
</dbReference>
<sequence length="148" mass="16776">MIIARRRPLVLIADDDADDRDMMREAFTDAFVPCALDFVEDGEVLMAYLDGCRRTERSPMPDLLVLDLNMPLLDGRAALQRIRTDLLLRNLPVVVCSTSSSEADRVGAYRDGANAFFTKPVTLLEFDRLVRHLAERWLGLYMPESSMP</sequence>
<evidence type="ECO:0000313" key="3">
    <source>
        <dbReference type="EMBL" id="MCM5678612.1"/>
    </source>
</evidence>
<dbReference type="PROSITE" id="PS50110">
    <property type="entry name" value="RESPONSE_REGULATORY"/>
    <property type="match status" value="1"/>
</dbReference>
<evidence type="ECO:0000313" key="4">
    <source>
        <dbReference type="Proteomes" id="UP001165541"/>
    </source>
</evidence>
<feature type="domain" description="Response regulatory" evidence="2">
    <location>
        <begin position="9"/>
        <end position="134"/>
    </location>
</feature>
<proteinExistence type="predicted"/>
<dbReference type="Proteomes" id="UP001165541">
    <property type="component" value="Unassembled WGS sequence"/>
</dbReference>
<dbReference type="InterPro" id="IPR011006">
    <property type="entry name" value="CheY-like_superfamily"/>
</dbReference>
<dbReference type="PANTHER" id="PTHR44520:SF2">
    <property type="entry name" value="RESPONSE REGULATOR RCP1"/>
    <property type="match status" value="1"/>
</dbReference>
<evidence type="ECO:0000259" key="2">
    <source>
        <dbReference type="PROSITE" id="PS50110"/>
    </source>
</evidence>
<comment type="caution">
    <text evidence="3">The sequence shown here is derived from an EMBL/GenBank/DDBJ whole genome shotgun (WGS) entry which is preliminary data.</text>
</comment>